<dbReference type="GO" id="GO:0004672">
    <property type="term" value="F:protein kinase activity"/>
    <property type="evidence" value="ECO:0007669"/>
    <property type="project" value="InterPro"/>
</dbReference>
<proteinExistence type="predicted"/>
<feature type="domain" description="Protein kinase" evidence="3">
    <location>
        <begin position="50"/>
        <end position="104"/>
    </location>
</feature>
<keyword evidence="5" id="KW-1185">Reference proteome</keyword>
<feature type="compositionally biased region" description="Basic and acidic residues" evidence="2">
    <location>
        <begin position="24"/>
        <end position="33"/>
    </location>
</feature>
<feature type="binding site" evidence="1">
    <location>
        <position position="79"/>
    </location>
    <ligand>
        <name>ATP</name>
        <dbReference type="ChEBI" id="CHEBI:30616"/>
    </ligand>
</feature>
<dbReference type="Proteomes" id="UP000054937">
    <property type="component" value="Unassembled WGS sequence"/>
</dbReference>
<sequence>MEVLKKEDDVSQINLQQQDTQQKNTHELKDKQLQKKNSKNQDDDSPLSNYYVIGPLGRGGGSFVYKVASIKTKEQFALKVIDKTQPKFQKQSQERLQNEIEVLS</sequence>
<keyword evidence="1" id="KW-0067">ATP-binding</keyword>
<dbReference type="PROSITE" id="PS00107">
    <property type="entry name" value="PROTEIN_KINASE_ATP"/>
    <property type="match status" value="1"/>
</dbReference>
<keyword evidence="4" id="KW-0418">Kinase</keyword>
<dbReference type="SUPFAM" id="SSF56112">
    <property type="entry name" value="Protein kinase-like (PK-like)"/>
    <property type="match status" value="1"/>
</dbReference>
<evidence type="ECO:0000256" key="1">
    <source>
        <dbReference type="PROSITE-ProRule" id="PRU10141"/>
    </source>
</evidence>
<dbReference type="AlphaFoldDB" id="A0A0V0R8E0"/>
<keyword evidence="1" id="KW-0547">Nucleotide-binding</keyword>
<keyword evidence="4" id="KW-0808">Transferase</keyword>
<feature type="region of interest" description="Disordered" evidence="2">
    <location>
        <begin position="1"/>
        <end position="48"/>
    </location>
</feature>
<feature type="compositionally biased region" description="Polar residues" evidence="2">
    <location>
        <begin position="11"/>
        <end position="23"/>
    </location>
</feature>
<dbReference type="InterPro" id="IPR017441">
    <property type="entry name" value="Protein_kinase_ATP_BS"/>
</dbReference>
<dbReference type="EMBL" id="LDAU01000020">
    <property type="protein sequence ID" value="KRX10758.1"/>
    <property type="molecule type" value="Genomic_DNA"/>
</dbReference>
<dbReference type="InParanoid" id="A0A0V0R8E0"/>
<dbReference type="InterPro" id="IPR000719">
    <property type="entry name" value="Prot_kinase_dom"/>
</dbReference>
<evidence type="ECO:0000313" key="4">
    <source>
        <dbReference type="EMBL" id="KRX10758.1"/>
    </source>
</evidence>
<evidence type="ECO:0000256" key="2">
    <source>
        <dbReference type="SAM" id="MobiDB-lite"/>
    </source>
</evidence>
<name>A0A0V0R8E0_PSEPJ</name>
<gene>
    <name evidence="4" type="ORF">PPERSA_04925</name>
</gene>
<reference evidence="4 5" key="1">
    <citation type="journal article" date="2015" name="Sci. Rep.">
        <title>Genome of the facultative scuticociliatosis pathogen Pseudocohnilembus persalinus provides insight into its virulence through horizontal gene transfer.</title>
        <authorList>
            <person name="Xiong J."/>
            <person name="Wang G."/>
            <person name="Cheng J."/>
            <person name="Tian M."/>
            <person name="Pan X."/>
            <person name="Warren A."/>
            <person name="Jiang C."/>
            <person name="Yuan D."/>
            <person name="Miao W."/>
        </authorList>
    </citation>
    <scope>NUCLEOTIDE SEQUENCE [LARGE SCALE GENOMIC DNA]</scope>
    <source>
        <strain evidence="4">36N120E</strain>
    </source>
</reference>
<comment type="caution">
    <text evidence="4">The sequence shown here is derived from an EMBL/GenBank/DDBJ whole genome shotgun (WGS) entry which is preliminary data.</text>
</comment>
<dbReference type="GO" id="GO:0005524">
    <property type="term" value="F:ATP binding"/>
    <property type="evidence" value="ECO:0007669"/>
    <property type="project" value="UniProtKB-UniRule"/>
</dbReference>
<dbReference type="InterPro" id="IPR011009">
    <property type="entry name" value="Kinase-like_dom_sf"/>
</dbReference>
<accession>A0A0V0R8E0</accession>
<evidence type="ECO:0000259" key="3">
    <source>
        <dbReference type="PROSITE" id="PS50011"/>
    </source>
</evidence>
<dbReference type="PROSITE" id="PS50011">
    <property type="entry name" value="PROTEIN_KINASE_DOM"/>
    <property type="match status" value="1"/>
</dbReference>
<organism evidence="4 5">
    <name type="scientific">Pseudocohnilembus persalinus</name>
    <name type="common">Ciliate</name>
    <dbReference type="NCBI Taxonomy" id="266149"/>
    <lineage>
        <taxon>Eukaryota</taxon>
        <taxon>Sar</taxon>
        <taxon>Alveolata</taxon>
        <taxon>Ciliophora</taxon>
        <taxon>Intramacronucleata</taxon>
        <taxon>Oligohymenophorea</taxon>
        <taxon>Scuticociliatia</taxon>
        <taxon>Philasterida</taxon>
        <taxon>Pseudocohnilembidae</taxon>
        <taxon>Pseudocohnilembus</taxon>
    </lineage>
</organism>
<dbReference type="Gene3D" id="3.30.200.20">
    <property type="entry name" value="Phosphorylase Kinase, domain 1"/>
    <property type="match status" value="1"/>
</dbReference>
<protein>
    <submittedName>
        <fullName evidence="4">Protein kinase-like domain</fullName>
    </submittedName>
</protein>
<evidence type="ECO:0000313" key="5">
    <source>
        <dbReference type="Proteomes" id="UP000054937"/>
    </source>
</evidence>